<dbReference type="Proteomes" id="UP001589789">
    <property type="component" value="Unassembled WGS sequence"/>
</dbReference>
<gene>
    <name evidence="8" type="primary">purC</name>
    <name evidence="10" type="ORF">ACFFIC_10955</name>
</gene>
<dbReference type="CDD" id="cd01414">
    <property type="entry name" value="SAICAR_synt_Sc"/>
    <property type="match status" value="1"/>
</dbReference>
<dbReference type="GO" id="GO:0004639">
    <property type="term" value="F:phosphoribosylaminoimidazolesuccinocarboxamide synthase activity"/>
    <property type="evidence" value="ECO:0007669"/>
    <property type="project" value="UniProtKB-EC"/>
</dbReference>
<reference evidence="10 11" key="1">
    <citation type="submission" date="2024-09" db="EMBL/GenBank/DDBJ databases">
        <authorList>
            <person name="Sun Q."/>
            <person name="Mori K."/>
        </authorList>
    </citation>
    <scope>NUCLEOTIDE SEQUENCE [LARGE SCALE GENOMIC DNA]</scope>
    <source>
        <strain evidence="10 11">CCM 7468</strain>
    </source>
</reference>
<evidence type="ECO:0000256" key="6">
    <source>
        <dbReference type="ARBA" id="ARBA00022840"/>
    </source>
</evidence>
<accession>A0ABV6IR66</accession>
<dbReference type="InterPro" id="IPR028923">
    <property type="entry name" value="SAICAR_synt/ADE2_N"/>
</dbReference>
<dbReference type="InterPro" id="IPR018236">
    <property type="entry name" value="SAICAR_synthetase_CS"/>
</dbReference>
<dbReference type="NCBIfam" id="NF009251">
    <property type="entry name" value="PRK12607.1"/>
    <property type="match status" value="1"/>
</dbReference>
<evidence type="ECO:0000256" key="1">
    <source>
        <dbReference type="ARBA" id="ARBA00004672"/>
    </source>
</evidence>
<dbReference type="SUPFAM" id="SSF56104">
    <property type="entry name" value="SAICAR synthase-like"/>
    <property type="match status" value="1"/>
</dbReference>
<dbReference type="PANTHER" id="PTHR43700">
    <property type="entry name" value="PHOSPHORIBOSYLAMINOIMIDAZOLE-SUCCINOCARBOXAMIDE SYNTHASE"/>
    <property type="match status" value="1"/>
</dbReference>
<name>A0ABV6IR66_9PROT</name>
<evidence type="ECO:0000256" key="8">
    <source>
        <dbReference type="HAMAP-Rule" id="MF_00137"/>
    </source>
</evidence>
<dbReference type="PROSITE" id="PS01057">
    <property type="entry name" value="SAICAR_SYNTHETASE_1"/>
    <property type="match status" value="1"/>
</dbReference>
<keyword evidence="3 8" id="KW-0436">Ligase</keyword>
<dbReference type="Gene3D" id="3.30.200.20">
    <property type="entry name" value="Phosphorylase Kinase, domain 1"/>
    <property type="match status" value="1"/>
</dbReference>
<organism evidence="10 11">
    <name type="scientific">Muricoccus vinaceus</name>
    <dbReference type="NCBI Taxonomy" id="424704"/>
    <lineage>
        <taxon>Bacteria</taxon>
        <taxon>Pseudomonadati</taxon>
        <taxon>Pseudomonadota</taxon>
        <taxon>Alphaproteobacteria</taxon>
        <taxon>Acetobacterales</taxon>
        <taxon>Roseomonadaceae</taxon>
        <taxon>Muricoccus</taxon>
    </lineage>
</organism>
<keyword evidence="11" id="KW-1185">Reference proteome</keyword>
<comment type="similarity">
    <text evidence="2 8">Belongs to the SAICAR synthetase family.</text>
</comment>
<evidence type="ECO:0000256" key="3">
    <source>
        <dbReference type="ARBA" id="ARBA00022598"/>
    </source>
</evidence>
<evidence type="ECO:0000256" key="5">
    <source>
        <dbReference type="ARBA" id="ARBA00022755"/>
    </source>
</evidence>
<keyword evidence="6 8" id="KW-0067">ATP-binding</keyword>
<dbReference type="EMBL" id="JBHLVZ010000023">
    <property type="protein sequence ID" value="MFC0386057.1"/>
    <property type="molecule type" value="Genomic_DNA"/>
</dbReference>
<dbReference type="PANTHER" id="PTHR43700:SF1">
    <property type="entry name" value="PHOSPHORIBOSYLAMINOIMIDAZOLE-SUCCINOCARBOXAMIDE SYNTHASE"/>
    <property type="match status" value="1"/>
</dbReference>
<comment type="caution">
    <text evidence="10">The sequence shown here is derived from an EMBL/GenBank/DDBJ whole genome shotgun (WGS) entry which is preliminary data.</text>
</comment>
<feature type="domain" description="SAICAR synthetase/ADE2 N-terminal" evidence="9">
    <location>
        <begin position="25"/>
        <end position="273"/>
    </location>
</feature>
<evidence type="ECO:0000256" key="7">
    <source>
        <dbReference type="ARBA" id="ARBA00048475"/>
    </source>
</evidence>
<dbReference type="Gene3D" id="3.30.470.20">
    <property type="entry name" value="ATP-grasp fold, B domain"/>
    <property type="match status" value="1"/>
</dbReference>
<evidence type="ECO:0000313" key="11">
    <source>
        <dbReference type="Proteomes" id="UP001589789"/>
    </source>
</evidence>
<dbReference type="HAMAP" id="MF_00137">
    <property type="entry name" value="SAICAR_synth"/>
    <property type="match status" value="1"/>
</dbReference>
<evidence type="ECO:0000256" key="2">
    <source>
        <dbReference type="ARBA" id="ARBA00010190"/>
    </source>
</evidence>
<dbReference type="Pfam" id="PF01259">
    <property type="entry name" value="SAICAR_synt"/>
    <property type="match status" value="1"/>
</dbReference>
<dbReference type="RefSeq" id="WP_377050201.1">
    <property type="nucleotide sequence ID" value="NZ_JBHLVZ010000023.1"/>
</dbReference>
<evidence type="ECO:0000313" key="10">
    <source>
        <dbReference type="EMBL" id="MFC0386057.1"/>
    </source>
</evidence>
<evidence type="ECO:0000256" key="4">
    <source>
        <dbReference type="ARBA" id="ARBA00022741"/>
    </source>
</evidence>
<proteinExistence type="inferred from homology"/>
<evidence type="ECO:0000259" key="9">
    <source>
        <dbReference type="Pfam" id="PF01259"/>
    </source>
</evidence>
<dbReference type="EC" id="6.3.2.6" evidence="8"/>
<keyword evidence="4 8" id="KW-0547">Nucleotide-binding</keyword>
<keyword evidence="5 8" id="KW-0658">Purine biosynthesis</keyword>
<dbReference type="NCBIfam" id="NF010568">
    <property type="entry name" value="PRK13961.1"/>
    <property type="match status" value="1"/>
</dbReference>
<comment type="catalytic activity">
    <reaction evidence="7 8">
        <text>5-amino-1-(5-phospho-D-ribosyl)imidazole-4-carboxylate + L-aspartate + ATP = (2S)-2-[5-amino-1-(5-phospho-beta-D-ribosyl)imidazole-4-carboxamido]succinate + ADP + phosphate + 2 H(+)</text>
        <dbReference type="Rhea" id="RHEA:22628"/>
        <dbReference type="ChEBI" id="CHEBI:15378"/>
        <dbReference type="ChEBI" id="CHEBI:29991"/>
        <dbReference type="ChEBI" id="CHEBI:30616"/>
        <dbReference type="ChEBI" id="CHEBI:43474"/>
        <dbReference type="ChEBI" id="CHEBI:58443"/>
        <dbReference type="ChEBI" id="CHEBI:77657"/>
        <dbReference type="ChEBI" id="CHEBI:456216"/>
        <dbReference type="EC" id="6.3.2.6"/>
    </reaction>
</comment>
<dbReference type="PROSITE" id="PS01058">
    <property type="entry name" value="SAICAR_SYNTHETASE_2"/>
    <property type="match status" value="1"/>
</dbReference>
<sequence length="325" mass="36060">MDPAILRAQADRVLRDATIAELPNHYRGKVRDNYDLPDGRRVIIATDRLSAFDRILCAVPFKGQVLTQTARHWFEATRDICPNHVLDYPDPNVVIGQRLDILPVEIVVRGYLAGTTGTSILTLYKAGAREMYGIRLPDGMRDNQRLPQPVITPTSKAFDGGHDEPLTPAGILERGLVTPAQWEELTSHALALFARGQAMAAERGLILADTKYEFGTDAQGRILLADEIHTPDSSRYWKAGSFEARFEAGERPESFDKDFVRSWVAARCDPYADPIPEIPAEMILETAAVYVEAFETITGQAFEPDPAGGSVLERIRSRLSPLFNA</sequence>
<protein>
    <recommendedName>
        <fullName evidence="8">Phosphoribosylaminoimidazole-succinocarboxamide synthase</fullName>
        <ecNumber evidence="8">6.3.2.6</ecNumber>
    </recommendedName>
    <alternativeName>
        <fullName evidence="8">SAICAR synthetase</fullName>
    </alternativeName>
</protein>
<comment type="pathway">
    <text evidence="1 8">Purine metabolism; IMP biosynthesis via de novo pathway; 5-amino-1-(5-phospho-D-ribosyl)imidazole-4-carboxamide from 5-amino-1-(5-phospho-D-ribosyl)imidazole-4-carboxylate: step 1/2.</text>
</comment>